<reference evidence="3 4" key="1">
    <citation type="submission" date="2018-03" db="EMBL/GenBank/DDBJ databases">
        <title>Genome sequence of Clostridium thermopalmarium DSM 5974.</title>
        <authorList>
            <person name="Poehlein A."/>
            <person name="Daniel R."/>
        </authorList>
    </citation>
    <scope>NUCLEOTIDE SEQUENCE [LARGE SCALE GENOMIC DNA]</scope>
    <source>
        <strain evidence="3 4">DSM 5974</strain>
    </source>
</reference>
<proteinExistence type="predicted"/>
<name>A0A2T0ATL5_9CLOT</name>
<feature type="transmembrane region" description="Helical" evidence="2">
    <location>
        <begin position="95"/>
        <end position="114"/>
    </location>
</feature>
<accession>A0A2T0ATL5</accession>
<dbReference type="AlphaFoldDB" id="A0A2T0ATL5"/>
<dbReference type="Proteomes" id="UP000239614">
    <property type="component" value="Unassembled WGS sequence"/>
</dbReference>
<organism evidence="3 4">
    <name type="scientific">Clostridium thermopalmarium DSM 5974</name>
    <dbReference type="NCBI Taxonomy" id="1121340"/>
    <lineage>
        <taxon>Bacteria</taxon>
        <taxon>Bacillati</taxon>
        <taxon>Bacillota</taxon>
        <taxon>Clostridia</taxon>
        <taxon>Eubacteriales</taxon>
        <taxon>Clostridiaceae</taxon>
        <taxon>Clostridium</taxon>
    </lineage>
</organism>
<feature type="region of interest" description="Disordered" evidence="1">
    <location>
        <begin position="36"/>
        <end position="78"/>
    </location>
</feature>
<evidence type="ECO:0000256" key="1">
    <source>
        <dbReference type="SAM" id="MobiDB-lite"/>
    </source>
</evidence>
<evidence type="ECO:0000256" key="2">
    <source>
        <dbReference type="SAM" id="Phobius"/>
    </source>
</evidence>
<evidence type="ECO:0000313" key="4">
    <source>
        <dbReference type="Proteomes" id="UP000239614"/>
    </source>
</evidence>
<dbReference type="EMBL" id="PVXN01000025">
    <property type="protein sequence ID" value="PRR73711.1"/>
    <property type="molecule type" value="Genomic_DNA"/>
</dbReference>
<keyword evidence="4" id="KW-1185">Reference proteome</keyword>
<feature type="compositionally biased region" description="Gly residues" evidence="1">
    <location>
        <begin position="39"/>
        <end position="61"/>
    </location>
</feature>
<comment type="caution">
    <text evidence="3">The sequence shown here is derived from an EMBL/GenBank/DDBJ whole genome shotgun (WGS) entry which is preliminary data.</text>
</comment>
<protein>
    <submittedName>
        <fullName evidence="3">Uncharacterized protein</fullName>
    </submittedName>
</protein>
<keyword evidence="2" id="KW-0472">Membrane</keyword>
<gene>
    <name evidence="3" type="ORF">CPAL_11790</name>
</gene>
<keyword evidence="2" id="KW-0812">Transmembrane</keyword>
<sequence>MYPYEYDDYLEDDYYLDDEEYDYGYGYRQFPPSGPPFGLPGGGGFFPPGGPGGPGGAAGGPPSGPPPSFTPAQPQTGIGTFAVDPGSLSRCMFRFVYIWLDTGVSFWAFLTFVGRRSIAGFRWQRGRWIYFGIDTRRISSFICY</sequence>
<dbReference type="RefSeq" id="WP_207654921.1">
    <property type="nucleotide sequence ID" value="NZ_PVXN01000025.1"/>
</dbReference>
<keyword evidence="2" id="KW-1133">Transmembrane helix</keyword>
<evidence type="ECO:0000313" key="3">
    <source>
        <dbReference type="EMBL" id="PRR73711.1"/>
    </source>
</evidence>